<protein>
    <submittedName>
        <fullName evidence="1">Uncharacterized protein</fullName>
    </submittedName>
</protein>
<accession>A0A4Y2Q582</accession>
<evidence type="ECO:0000313" key="1">
    <source>
        <dbReference type="EMBL" id="GBN58382.1"/>
    </source>
</evidence>
<sequence length="102" mass="11915">MLRLFLYSQANLGPEQQGTILTGESQRRHVDSFSRVHQTAEAVRIIQKEHRTENSLKQSRAAAVSNHRTKWQIYQLVHLSQGGKKKTNAWYFSRPHQWLTLC</sequence>
<dbReference type="EMBL" id="BGPR01012923">
    <property type="protein sequence ID" value="GBN58382.1"/>
    <property type="molecule type" value="Genomic_DNA"/>
</dbReference>
<comment type="caution">
    <text evidence="1">The sequence shown here is derived from an EMBL/GenBank/DDBJ whole genome shotgun (WGS) entry which is preliminary data.</text>
</comment>
<dbReference type="Proteomes" id="UP000499080">
    <property type="component" value="Unassembled WGS sequence"/>
</dbReference>
<gene>
    <name evidence="1" type="ORF">AVEN_95882_1</name>
</gene>
<proteinExistence type="predicted"/>
<name>A0A4Y2Q582_ARAVE</name>
<organism evidence="1 2">
    <name type="scientific">Araneus ventricosus</name>
    <name type="common">Orbweaver spider</name>
    <name type="synonym">Epeira ventricosa</name>
    <dbReference type="NCBI Taxonomy" id="182803"/>
    <lineage>
        <taxon>Eukaryota</taxon>
        <taxon>Metazoa</taxon>
        <taxon>Ecdysozoa</taxon>
        <taxon>Arthropoda</taxon>
        <taxon>Chelicerata</taxon>
        <taxon>Arachnida</taxon>
        <taxon>Araneae</taxon>
        <taxon>Araneomorphae</taxon>
        <taxon>Entelegynae</taxon>
        <taxon>Araneoidea</taxon>
        <taxon>Araneidae</taxon>
        <taxon>Araneus</taxon>
    </lineage>
</organism>
<evidence type="ECO:0000313" key="2">
    <source>
        <dbReference type="Proteomes" id="UP000499080"/>
    </source>
</evidence>
<keyword evidence="2" id="KW-1185">Reference proteome</keyword>
<dbReference type="AlphaFoldDB" id="A0A4Y2Q582"/>
<reference evidence="1 2" key="1">
    <citation type="journal article" date="2019" name="Sci. Rep.">
        <title>Orb-weaving spider Araneus ventricosus genome elucidates the spidroin gene catalogue.</title>
        <authorList>
            <person name="Kono N."/>
            <person name="Nakamura H."/>
            <person name="Ohtoshi R."/>
            <person name="Moran D.A.P."/>
            <person name="Shinohara A."/>
            <person name="Yoshida Y."/>
            <person name="Fujiwara M."/>
            <person name="Mori M."/>
            <person name="Tomita M."/>
            <person name="Arakawa K."/>
        </authorList>
    </citation>
    <scope>NUCLEOTIDE SEQUENCE [LARGE SCALE GENOMIC DNA]</scope>
</reference>